<name>A0A8H7AC50_9EURO</name>
<comment type="caution">
    <text evidence="1">The sequence shown here is derived from an EMBL/GenBank/DDBJ whole genome shotgun (WGS) entry which is preliminary data.</text>
</comment>
<dbReference type="EMBL" id="JAACFV010000087">
    <property type="protein sequence ID" value="KAF7506415.1"/>
    <property type="molecule type" value="Genomic_DNA"/>
</dbReference>
<sequence>MLVRALELKNHIQVYVNSCRAKRDSRGKILDEAIRKHPELTEEDWTMLQEL</sequence>
<keyword evidence="2" id="KW-1185">Reference proteome</keyword>
<reference evidence="1" key="1">
    <citation type="submission" date="2020-02" db="EMBL/GenBank/DDBJ databases">
        <authorList>
            <person name="Palmer J.M."/>
        </authorList>
    </citation>
    <scope>NUCLEOTIDE SEQUENCE</scope>
    <source>
        <strain evidence="1">EPUS1.4</strain>
        <tissue evidence="1">Thallus</tissue>
    </source>
</reference>
<dbReference type="Proteomes" id="UP000606974">
    <property type="component" value="Unassembled WGS sequence"/>
</dbReference>
<accession>A0A8H7AC50</accession>
<protein>
    <submittedName>
        <fullName evidence="1">Uncharacterized protein</fullName>
    </submittedName>
</protein>
<gene>
    <name evidence="1" type="ORF">GJ744_011769</name>
</gene>
<dbReference type="AlphaFoldDB" id="A0A8H7AC50"/>
<proteinExistence type="predicted"/>
<evidence type="ECO:0000313" key="1">
    <source>
        <dbReference type="EMBL" id="KAF7506415.1"/>
    </source>
</evidence>
<organism evidence="1 2">
    <name type="scientific">Endocarpon pusillum</name>
    <dbReference type="NCBI Taxonomy" id="364733"/>
    <lineage>
        <taxon>Eukaryota</taxon>
        <taxon>Fungi</taxon>
        <taxon>Dikarya</taxon>
        <taxon>Ascomycota</taxon>
        <taxon>Pezizomycotina</taxon>
        <taxon>Eurotiomycetes</taxon>
        <taxon>Chaetothyriomycetidae</taxon>
        <taxon>Verrucariales</taxon>
        <taxon>Verrucariaceae</taxon>
        <taxon>Endocarpon</taxon>
    </lineage>
</organism>
<evidence type="ECO:0000313" key="2">
    <source>
        <dbReference type="Proteomes" id="UP000606974"/>
    </source>
</evidence>